<name>A0A1R3K5J9_9ROSI</name>
<dbReference type="Proteomes" id="UP000187203">
    <property type="component" value="Unassembled WGS sequence"/>
</dbReference>
<organism evidence="1 2">
    <name type="scientific">Corchorus olitorius</name>
    <dbReference type="NCBI Taxonomy" id="93759"/>
    <lineage>
        <taxon>Eukaryota</taxon>
        <taxon>Viridiplantae</taxon>
        <taxon>Streptophyta</taxon>
        <taxon>Embryophyta</taxon>
        <taxon>Tracheophyta</taxon>
        <taxon>Spermatophyta</taxon>
        <taxon>Magnoliopsida</taxon>
        <taxon>eudicotyledons</taxon>
        <taxon>Gunneridae</taxon>
        <taxon>Pentapetalae</taxon>
        <taxon>rosids</taxon>
        <taxon>malvids</taxon>
        <taxon>Malvales</taxon>
        <taxon>Malvaceae</taxon>
        <taxon>Grewioideae</taxon>
        <taxon>Apeibeae</taxon>
        <taxon>Corchorus</taxon>
    </lineage>
</organism>
<reference evidence="2" key="1">
    <citation type="submission" date="2013-09" db="EMBL/GenBank/DDBJ databases">
        <title>Corchorus olitorius genome sequencing.</title>
        <authorList>
            <person name="Alam M."/>
            <person name="Haque M.S."/>
            <person name="Islam M.S."/>
            <person name="Emdad E.M."/>
            <person name="Islam M.M."/>
            <person name="Ahmed B."/>
            <person name="Halim A."/>
            <person name="Hossen Q.M.M."/>
            <person name="Hossain M.Z."/>
            <person name="Ahmed R."/>
            <person name="Khan M.M."/>
            <person name="Islam R."/>
            <person name="Rashid M.M."/>
            <person name="Khan S.A."/>
            <person name="Rahman M.S."/>
            <person name="Alam M."/>
            <person name="Yahiya A.S."/>
            <person name="Khan M.S."/>
            <person name="Azam M.S."/>
            <person name="Haque T."/>
            <person name="Lashkar M.Z.H."/>
            <person name="Akhand A.I."/>
            <person name="Morshed G."/>
            <person name="Roy S."/>
            <person name="Uddin K.S."/>
            <person name="Rabeya T."/>
            <person name="Hossain A.S."/>
            <person name="Chowdhury A."/>
            <person name="Snigdha A.R."/>
            <person name="Mortoza M.S."/>
            <person name="Matin S.A."/>
            <person name="Hoque S.M.E."/>
            <person name="Islam M.K."/>
            <person name="Roy D.K."/>
            <person name="Haider R."/>
            <person name="Moosa M.M."/>
            <person name="Elias S.M."/>
            <person name="Hasan A.M."/>
            <person name="Jahan S."/>
            <person name="Shafiuddin M."/>
            <person name="Mahmood N."/>
            <person name="Shommy N.S."/>
        </authorList>
    </citation>
    <scope>NUCLEOTIDE SEQUENCE [LARGE SCALE GENOMIC DNA]</scope>
    <source>
        <strain evidence="2">cv. O-4</strain>
    </source>
</reference>
<sequence length="59" mass="6592">MAMAIPRNWRNGRVWSLNPWGPETSVTVSSLSFPLYPDKLAAMLQLIHIKSSLIPKAEA</sequence>
<comment type="caution">
    <text evidence="1">The sequence shown here is derived from an EMBL/GenBank/DDBJ whole genome shotgun (WGS) entry which is preliminary data.</text>
</comment>
<proteinExistence type="predicted"/>
<dbReference type="AlphaFoldDB" id="A0A1R3K5J9"/>
<evidence type="ECO:0000313" key="1">
    <source>
        <dbReference type="EMBL" id="OMP02377.1"/>
    </source>
</evidence>
<keyword evidence="2" id="KW-1185">Reference proteome</keyword>
<protein>
    <submittedName>
        <fullName evidence="1">Microtubule-actin cross-linking factor 1 isoform 2</fullName>
    </submittedName>
</protein>
<evidence type="ECO:0000313" key="2">
    <source>
        <dbReference type="Proteomes" id="UP000187203"/>
    </source>
</evidence>
<accession>A0A1R3K5J9</accession>
<gene>
    <name evidence="1" type="ORF">COLO4_11150</name>
</gene>
<dbReference type="EMBL" id="AWUE01014643">
    <property type="protein sequence ID" value="OMP02377.1"/>
    <property type="molecule type" value="Genomic_DNA"/>
</dbReference>